<accession>A0ABV0S9E0</accession>
<sequence>MIMSSAMIFTPWMSPNISLADFIPKGRLRQQNRPQVVLNVHNFDDGSSSFIRQYPVVVLEQIYQGGPVSFHGGKGKYFIVSSSEPKSYLWLWSCRLQTPDLADENSDPISIWLKVKGHQLNF</sequence>
<reference evidence="1 2" key="1">
    <citation type="submission" date="2021-06" db="EMBL/GenBank/DDBJ databases">
        <authorList>
            <person name="Palmer J.M."/>
        </authorList>
    </citation>
    <scope>NUCLEOTIDE SEQUENCE [LARGE SCALE GENOMIC DNA]</scope>
    <source>
        <strain evidence="1 2">XC_2019</strain>
        <tissue evidence="1">Muscle</tissue>
    </source>
</reference>
<keyword evidence="2" id="KW-1185">Reference proteome</keyword>
<evidence type="ECO:0000313" key="1">
    <source>
        <dbReference type="EMBL" id="MEQ2216815.1"/>
    </source>
</evidence>
<organism evidence="1 2">
    <name type="scientific">Xenoophorus captivus</name>
    <dbReference type="NCBI Taxonomy" id="1517983"/>
    <lineage>
        <taxon>Eukaryota</taxon>
        <taxon>Metazoa</taxon>
        <taxon>Chordata</taxon>
        <taxon>Craniata</taxon>
        <taxon>Vertebrata</taxon>
        <taxon>Euteleostomi</taxon>
        <taxon>Actinopterygii</taxon>
        <taxon>Neopterygii</taxon>
        <taxon>Teleostei</taxon>
        <taxon>Neoteleostei</taxon>
        <taxon>Acanthomorphata</taxon>
        <taxon>Ovalentaria</taxon>
        <taxon>Atherinomorphae</taxon>
        <taxon>Cyprinodontiformes</taxon>
        <taxon>Goodeidae</taxon>
        <taxon>Xenoophorus</taxon>
    </lineage>
</organism>
<comment type="caution">
    <text evidence="1">The sequence shown here is derived from an EMBL/GenBank/DDBJ whole genome shotgun (WGS) entry which is preliminary data.</text>
</comment>
<proteinExistence type="predicted"/>
<dbReference type="Proteomes" id="UP001434883">
    <property type="component" value="Unassembled WGS sequence"/>
</dbReference>
<protein>
    <submittedName>
        <fullName evidence="1">Uncharacterized protein</fullName>
    </submittedName>
</protein>
<name>A0ABV0S9E0_9TELE</name>
<dbReference type="EMBL" id="JAHRIN010072349">
    <property type="protein sequence ID" value="MEQ2216815.1"/>
    <property type="molecule type" value="Genomic_DNA"/>
</dbReference>
<gene>
    <name evidence="1" type="ORF">XENOCAPTIV_022824</name>
</gene>
<evidence type="ECO:0000313" key="2">
    <source>
        <dbReference type="Proteomes" id="UP001434883"/>
    </source>
</evidence>